<feature type="transmembrane region" description="Helical" evidence="6">
    <location>
        <begin position="119"/>
        <end position="138"/>
    </location>
</feature>
<reference evidence="10" key="1">
    <citation type="submission" date="2017-05" db="EMBL/GenBank/DDBJ databases">
        <authorList>
            <person name="Sung H."/>
        </authorList>
    </citation>
    <scope>NUCLEOTIDE SEQUENCE [LARGE SCALE GENOMIC DNA]</scope>
    <source>
        <strain evidence="10">AR23208</strain>
    </source>
</reference>
<dbReference type="InterPro" id="IPR027470">
    <property type="entry name" value="Cation_efflux_CTD"/>
</dbReference>
<keyword evidence="4 6" id="KW-1133">Transmembrane helix</keyword>
<keyword evidence="5 6" id="KW-0472">Membrane</keyword>
<feature type="transmembrane region" description="Helical" evidence="6">
    <location>
        <begin position="80"/>
        <end position="99"/>
    </location>
</feature>
<evidence type="ECO:0000256" key="4">
    <source>
        <dbReference type="ARBA" id="ARBA00022989"/>
    </source>
</evidence>
<dbReference type="KEGG" id="tum:CBW65_10200"/>
<evidence type="ECO:0000256" key="5">
    <source>
        <dbReference type="ARBA" id="ARBA00023136"/>
    </source>
</evidence>
<keyword evidence="10" id="KW-1185">Reference proteome</keyword>
<dbReference type="GO" id="GO:0006829">
    <property type="term" value="P:zinc ion transport"/>
    <property type="evidence" value="ECO:0007669"/>
    <property type="project" value="InterPro"/>
</dbReference>
<dbReference type="SUPFAM" id="SSF160240">
    <property type="entry name" value="Cation efflux protein cytoplasmic domain-like"/>
    <property type="match status" value="1"/>
</dbReference>
<dbReference type="Pfam" id="PF16916">
    <property type="entry name" value="ZT_dimer"/>
    <property type="match status" value="1"/>
</dbReference>
<dbReference type="AlphaFoldDB" id="A0A1Y0ILD6"/>
<dbReference type="Proteomes" id="UP000195437">
    <property type="component" value="Chromosome"/>
</dbReference>
<dbReference type="InterPro" id="IPR027469">
    <property type="entry name" value="Cation_efflux_TMD_sf"/>
</dbReference>
<accession>A0A1Y0ILD6</accession>
<dbReference type="GO" id="GO:0008324">
    <property type="term" value="F:monoatomic cation transmembrane transporter activity"/>
    <property type="evidence" value="ECO:0007669"/>
    <property type="project" value="InterPro"/>
</dbReference>
<feature type="domain" description="Cation efflux protein transmembrane" evidence="7">
    <location>
        <begin position="19"/>
        <end position="231"/>
    </location>
</feature>
<keyword evidence="2" id="KW-0813">Transport</keyword>
<dbReference type="NCBIfam" id="TIGR01297">
    <property type="entry name" value="CDF"/>
    <property type="match status" value="1"/>
</dbReference>
<dbReference type="Gene3D" id="3.30.70.1350">
    <property type="entry name" value="Cation efflux protein, cytoplasmic domain"/>
    <property type="match status" value="1"/>
</dbReference>
<name>A0A1Y0ILD6_9BACL</name>
<dbReference type="PANTHER" id="PTHR13414">
    <property type="entry name" value="HUEL-CATION TRANSPORTER"/>
    <property type="match status" value="1"/>
</dbReference>
<gene>
    <name evidence="9" type="ORF">CBW65_10200</name>
</gene>
<evidence type="ECO:0000313" key="10">
    <source>
        <dbReference type="Proteomes" id="UP000195437"/>
    </source>
</evidence>
<dbReference type="InterPro" id="IPR002524">
    <property type="entry name" value="Cation_efflux"/>
</dbReference>
<dbReference type="SUPFAM" id="SSF161111">
    <property type="entry name" value="Cation efflux protein transmembrane domain-like"/>
    <property type="match status" value="1"/>
</dbReference>
<dbReference type="Pfam" id="PF01545">
    <property type="entry name" value="Cation_efflux"/>
    <property type="match status" value="1"/>
</dbReference>
<evidence type="ECO:0000256" key="6">
    <source>
        <dbReference type="SAM" id="Phobius"/>
    </source>
</evidence>
<keyword evidence="3 6" id="KW-0812">Transmembrane</keyword>
<feature type="transmembrane region" description="Helical" evidence="6">
    <location>
        <begin position="201"/>
        <end position="221"/>
    </location>
</feature>
<dbReference type="InterPro" id="IPR040177">
    <property type="entry name" value="SLC30A9"/>
</dbReference>
<dbReference type="InterPro" id="IPR058533">
    <property type="entry name" value="Cation_efflux_TM"/>
</dbReference>
<dbReference type="InterPro" id="IPR036837">
    <property type="entry name" value="Cation_efflux_CTD_sf"/>
</dbReference>
<protein>
    <submittedName>
        <fullName evidence="9">Cation transporter</fullName>
    </submittedName>
</protein>
<comment type="subcellular location">
    <subcellularLocation>
        <location evidence="1">Membrane</location>
        <topology evidence="1">Multi-pass membrane protein</topology>
    </subcellularLocation>
</comment>
<evidence type="ECO:0000259" key="7">
    <source>
        <dbReference type="Pfam" id="PF01545"/>
    </source>
</evidence>
<evidence type="ECO:0000256" key="1">
    <source>
        <dbReference type="ARBA" id="ARBA00004141"/>
    </source>
</evidence>
<evidence type="ECO:0000259" key="8">
    <source>
        <dbReference type="Pfam" id="PF16916"/>
    </source>
</evidence>
<proteinExistence type="predicted"/>
<evidence type="ECO:0000256" key="3">
    <source>
        <dbReference type="ARBA" id="ARBA00022692"/>
    </source>
</evidence>
<feature type="transmembrane region" description="Helical" evidence="6">
    <location>
        <begin position="20"/>
        <end position="40"/>
    </location>
</feature>
<feature type="domain" description="Cation efflux protein cytoplasmic" evidence="8">
    <location>
        <begin position="237"/>
        <end position="308"/>
    </location>
</feature>
<evidence type="ECO:0000313" key="9">
    <source>
        <dbReference type="EMBL" id="ARU61328.1"/>
    </source>
</evidence>
<dbReference type="Gene3D" id="1.20.1510.10">
    <property type="entry name" value="Cation efflux protein transmembrane domain"/>
    <property type="match status" value="1"/>
</dbReference>
<dbReference type="PANTHER" id="PTHR13414:SF9">
    <property type="entry name" value="PROTON-COUPLED ZINC ANTIPORTER SLC30A9, MITOCHONDRIAL"/>
    <property type="match status" value="1"/>
</dbReference>
<sequence length="326" mass="35165">MGSEREMFELLKRGNTSSLIAATGNAVLALIKGLAAAYSGSSAMYASAMHSVADAVNQGFVYGGSVLAEKKPTKRFPTGFGRVINVFVMVAVIVVTIMAVETIEKGWEIIHHPKVSGEIWLNASLLVLSILVDGFILIKAMKEIVHEARIEQEPGPLPVKAVKNLRLASPPTRLVFYEDCVATLGAFLALVAVVLAPLTGFYALEGYAAIAIACLLLLVAFRVGYDNMVGLIGVAAPKVVEDKVAAIILSDPDAVDINKMRILQEGRYYHVEAYVELRKGMSLADADDVKLRIQYKLTADPDIGDATIGILEDNDVLDWNPEEAHV</sequence>
<dbReference type="GO" id="GO:0016020">
    <property type="term" value="C:membrane"/>
    <property type="evidence" value="ECO:0007669"/>
    <property type="project" value="UniProtKB-SubCell"/>
</dbReference>
<feature type="transmembrane region" description="Helical" evidence="6">
    <location>
        <begin position="174"/>
        <end position="195"/>
    </location>
</feature>
<evidence type="ECO:0000256" key="2">
    <source>
        <dbReference type="ARBA" id="ARBA00022448"/>
    </source>
</evidence>
<dbReference type="EMBL" id="CP021434">
    <property type="protein sequence ID" value="ARU61328.1"/>
    <property type="molecule type" value="Genomic_DNA"/>
</dbReference>
<organism evidence="9 10">
    <name type="scientific">Tumebacillus avium</name>
    <dbReference type="NCBI Taxonomy" id="1903704"/>
    <lineage>
        <taxon>Bacteria</taxon>
        <taxon>Bacillati</taxon>
        <taxon>Bacillota</taxon>
        <taxon>Bacilli</taxon>
        <taxon>Bacillales</taxon>
        <taxon>Alicyclobacillaceae</taxon>
        <taxon>Tumebacillus</taxon>
    </lineage>
</organism>